<dbReference type="Gene3D" id="1.20.1050.10">
    <property type="match status" value="1"/>
</dbReference>
<organism evidence="7 8">
    <name type="scientific">Leucothrix arctica</name>
    <dbReference type="NCBI Taxonomy" id="1481894"/>
    <lineage>
        <taxon>Bacteria</taxon>
        <taxon>Pseudomonadati</taxon>
        <taxon>Pseudomonadota</taxon>
        <taxon>Gammaproteobacteria</taxon>
        <taxon>Thiotrichales</taxon>
        <taxon>Thiotrichaceae</taxon>
        <taxon>Leucothrix</taxon>
    </lineage>
</organism>
<evidence type="ECO:0000256" key="3">
    <source>
        <dbReference type="ARBA" id="ARBA00047960"/>
    </source>
</evidence>
<dbReference type="InterPro" id="IPR040079">
    <property type="entry name" value="Glutathione_S-Trfase"/>
</dbReference>
<dbReference type="AlphaFoldDB" id="A0A317C5K8"/>
<dbReference type="EMBL" id="QGKL01000042">
    <property type="protein sequence ID" value="PWQ93559.1"/>
    <property type="molecule type" value="Genomic_DNA"/>
</dbReference>
<dbReference type="SUPFAM" id="SSF52833">
    <property type="entry name" value="Thioredoxin-like"/>
    <property type="match status" value="1"/>
</dbReference>
<comment type="catalytic activity">
    <reaction evidence="3">
        <text>RX + glutathione = an S-substituted glutathione + a halide anion + H(+)</text>
        <dbReference type="Rhea" id="RHEA:16437"/>
        <dbReference type="ChEBI" id="CHEBI:15378"/>
        <dbReference type="ChEBI" id="CHEBI:16042"/>
        <dbReference type="ChEBI" id="CHEBI:17792"/>
        <dbReference type="ChEBI" id="CHEBI:57925"/>
        <dbReference type="ChEBI" id="CHEBI:90779"/>
        <dbReference type="EC" id="2.5.1.18"/>
    </reaction>
</comment>
<dbReference type="Gene3D" id="3.40.30.10">
    <property type="entry name" value="Glutaredoxin"/>
    <property type="match status" value="1"/>
</dbReference>
<evidence type="ECO:0000256" key="4">
    <source>
        <dbReference type="RuleBase" id="RU003494"/>
    </source>
</evidence>
<evidence type="ECO:0000259" key="5">
    <source>
        <dbReference type="PROSITE" id="PS50404"/>
    </source>
</evidence>
<dbReference type="InterPro" id="IPR036282">
    <property type="entry name" value="Glutathione-S-Trfase_C_sf"/>
</dbReference>
<dbReference type="SFLD" id="SFLDG01150">
    <property type="entry name" value="Main.1:_Beta-like"/>
    <property type="match status" value="1"/>
</dbReference>
<dbReference type="FunFam" id="3.40.30.10:FF:000156">
    <property type="entry name" value="Glutathione S-transferase 1"/>
    <property type="match status" value="1"/>
</dbReference>
<dbReference type="Pfam" id="PF00043">
    <property type="entry name" value="GST_C"/>
    <property type="match status" value="1"/>
</dbReference>
<protein>
    <recommendedName>
        <fullName evidence="1">glutathione transferase</fullName>
        <ecNumber evidence="1">2.5.1.18</ecNumber>
    </recommendedName>
</protein>
<accession>A0A317C5K8</accession>
<dbReference type="Pfam" id="PF02798">
    <property type="entry name" value="GST_N"/>
    <property type="match status" value="1"/>
</dbReference>
<dbReference type="SFLD" id="SFLDG00358">
    <property type="entry name" value="Main_(cytGST)"/>
    <property type="match status" value="1"/>
</dbReference>
<dbReference type="RefSeq" id="WP_109825471.1">
    <property type="nucleotide sequence ID" value="NZ_QGKL01000042.1"/>
</dbReference>
<evidence type="ECO:0000256" key="1">
    <source>
        <dbReference type="ARBA" id="ARBA00012452"/>
    </source>
</evidence>
<keyword evidence="8" id="KW-1185">Reference proteome</keyword>
<dbReference type="OrthoDB" id="9810080at2"/>
<gene>
    <name evidence="7" type="ORF">DKT75_18240</name>
</gene>
<keyword evidence="2 7" id="KW-0808">Transferase</keyword>
<dbReference type="InterPro" id="IPR010987">
    <property type="entry name" value="Glutathione-S-Trfase_C-like"/>
</dbReference>
<dbReference type="EC" id="2.5.1.18" evidence="1"/>
<dbReference type="InterPro" id="IPR036249">
    <property type="entry name" value="Thioredoxin-like_sf"/>
</dbReference>
<dbReference type="CDD" id="cd03189">
    <property type="entry name" value="GST_C_GTT1_like"/>
    <property type="match status" value="1"/>
</dbReference>
<name>A0A317C5K8_9GAMM</name>
<dbReference type="SFLD" id="SFLDS00019">
    <property type="entry name" value="Glutathione_Transferase_(cytos"/>
    <property type="match status" value="1"/>
</dbReference>
<proteinExistence type="inferred from homology"/>
<dbReference type="PANTHER" id="PTHR44051">
    <property type="entry name" value="GLUTATHIONE S-TRANSFERASE-RELATED"/>
    <property type="match status" value="1"/>
</dbReference>
<evidence type="ECO:0000259" key="6">
    <source>
        <dbReference type="PROSITE" id="PS50405"/>
    </source>
</evidence>
<dbReference type="SUPFAM" id="SSF47616">
    <property type="entry name" value="GST C-terminal domain-like"/>
    <property type="match status" value="1"/>
</dbReference>
<evidence type="ECO:0000313" key="8">
    <source>
        <dbReference type="Proteomes" id="UP000245506"/>
    </source>
</evidence>
<feature type="domain" description="GST C-terminal" evidence="6">
    <location>
        <begin position="87"/>
        <end position="206"/>
    </location>
</feature>
<dbReference type="Proteomes" id="UP000245506">
    <property type="component" value="Unassembled WGS sequence"/>
</dbReference>
<dbReference type="PROSITE" id="PS50404">
    <property type="entry name" value="GST_NTER"/>
    <property type="match status" value="1"/>
</dbReference>
<evidence type="ECO:0000256" key="2">
    <source>
        <dbReference type="ARBA" id="ARBA00022679"/>
    </source>
</evidence>
<reference evidence="7 8" key="1">
    <citation type="submission" date="2018-05" db="EMBL/GenBank/DDBJ databases">
        <title>Leucothrix arctica sp. nov., isolated from Arctic seawater.</title>
        <authorList>
            <person name="Choi A."/>
            <person name="Baek K."/>
        </authorList>
    </citation>
    <scope>NUCLEOTIDE SEQUENCE [LARGE SCALE GENOMIC DNA]</scope>
    <source>
        <strain evidence="7 8">IMCC9719</strain>
    </source>
</reference>
<comment type="similarity">
    <text evidence="4">Belongs to the GST superfamily.</text>
</comment>
<dbReference type="GO" id="GO:0005737">
    <property type="term" value="C:cytoplasm"/>
    <property type="evidence" value="ECO:0007669"/>
    <property type="project" value="UniProtKB-ARBA"/>
</dbReference>
<dbReference type="InterPro" id="IPR004046">
    <property type="entry name" value="GST_C"/>
</dbReference>
<dbReference type="GO" id="GO:0004364">
    <property type="term" value="F:glutathione transferase activity"/>
    <property type="evidence" value="ECO:0007669"/>
    <property type="project" value="UniProtKB-EC"/>
</dbReference>
<dbReference type="PROSITE" id="PS50405">
    <property type="entry name" value="GST_CTER"/>
    <property type="match status" value="1"/>
</dbReference>
<evidence type="ECO:0000313" key="7">
    <source>
        <dbReference type="EMBL" id="PWQ93559.1"/>
    </source>
</evidence>
<dbReference type="InterPro" id="IPR004045">
    <property type="entry name" value="Glutathione_S-Trfase_N"/>
</dbReference>
<comment type="caution">
    <text evidence="7">The sequence shown here is derived from an EMBL/GenBank/DDBJ whole genome shotgun (WGS) entry which is preliminary data.</text>
</comment>
<dbReference type="GO" id="GO:0004601">
    <property type="term" value="F:peroxidase activity"/>
    <property type="evidence" value="ECO:0007669"/>
    <property type="project" value="UniProtKB-ARBA"/>
</dbReference>
<feature type="domain" description="GST N-terminal" evidence="5">
    <location>
        <begin position="1"/>
        <end position="81"/>
    </location>
</feature>
<dbReference type="CDD" id="cd03046">
    <property type="entry name" value="GST_N_GTT1_like"/>
    <property type="match status" value="1"/>
</dbReference>
<dbReference type="PANTHER" id="PTHR44051:SF9">
    <property type="entry name" value="GLUTATHIONE S-TRANSFERASE 1"/>
    <property type="match status" value="1"/>
</dbReference>
<sequence>MIILHHLNKSRSKRIIWLLEELGLKYELRAYQRDAKTSLSPPELRAVHALGKAPVLEDNGKSIIESGAITEYLIARYGAGRLTPAVDSDDYIDYLQWLHYAESSCILPLLMRMYIKMDGCETNFLAGYVDQEVKDVVSYFNDQLEGKTYLVGEQLSGADIMMSFIVEIVARGDELAAYPNIERYGKTLATHEAFKIAEQKEKALDE</sequence>